<dbReference type="PANTHER" id="PTHR11941:SF45">
    <property type="entry name" value="ENOYL-COA DELTA ISOMERASE 1, MITOCHONDRIAL"/>
    <property type="match status" value="1"/>
</dbReference>
<name>A0ABP1N474_XYLVO</name>
<evidence type="ECO:0000313" key="1">
    <source>
        <dbReference type="EMBL" id="CAL7935780.1"/>
    </source>
</evidence>
<evidence type="ECO:0000313" key="2">
    <source>
        <dbReference type="Proteomes" id="UP001642520"/>
    </source>
</evidence>
<dbReference type="EMBL" id="CAXAJV020001286">
    <property type="protein sequence ID" value="CAL7935780.1"/>
    <property type="molecule type" value="Genomic_DNA"/>
</dbReference>
<dbReference type="Gene3D" id="6.10.250.170">
    <property type="match status" value="1"/>
</dbReference>
<dbReference type="PANTHER" id="PTHR11941">
    <property type="entry name" value="ENOYL-COA HYDRATASE-RELATED"/>
    <property type="match status" value="1"/>
</dbReference>
<dbReference type="SUPFAM" id="SSF52096">
    <property type="entry name" value="ClpP/crotonase"/>
    <property type="match status" value="1"/>
</dbReference>
<keyword evidence="2" id="KW-1185">Reference proteome</keyword>
<dbReference type="Pfam" id="PF00378">
    <property type="entry name" value="ECH_1"/>
    <property type="match status" value="1"/>
</dbReference>
<dbReference type="CDD" id="cd06558">
    <property type="entry name" value="crotonase-like"/>
    <property type="match status" value="1"/>
</dbReference>
<protein>
    <recommendedName>
        <fullName evidence="3">Enoyl-CoA delta isomerase 1, mitochondrial</fullName>
    </recommendedName>
</protein>
<organism evidence="1 2">
    <name type="scientific">Xylocopa violacea</name>
    <name type="common">Violet carpenter bee</name>
    <name type="synonym">Apis violacea</name>
    <dbReference type="NCBI Taxonomy" id="135666"/>
    <lineage>
        <taxon>Eukaryota</taxon>
        <taxon>Metazoa</taxon>
        <taxon>Ecdysozoa</taxon>
        <taxon>Arthropoda</taxon>
        <taxon>Hexapoda</taxon>
        <taxon>Insecta</taxon>
        <taxon>Pterygota</taxon>
        <taxon>Neoptera</taxon>
        <taxon>Endopterygota</taxon>
        <taxon>Hymenoptera</taxon>
        <taxon>Apocrita</taxon>
        <taxon>Aculeata</taxon>
        <taxon>Apoidea</taxon>
        <taxon>Anthophila</taxon>
        <taxon>Apidae</taxon>
        <taxon>Xylocopa</taxon>
        <taxon>Xylocopa</taxon>
    </lineage>
</organism>
<reference evidence="1 2" key="1">
    <citation type="submission" date="2024-08" db="EMBL/GenBank/DDBJ databases">
        <authorList>
            <person name="Will J Nash"/>
            <person name="Angela Man"/>
            <person name="Seanna McTaggart"/>
            <person name="Kendall Baker"/>
            <person name="Tom Barker"/>
            <person name="Leah Catchpole"/>
            <person name="Alex Durrant"/>
            <person name="Karim Gharbi"/>
            <person name="Naomi Irish"/>
            <person name="Gemy Kaithakottil"/>
            <person name="Debby Ku"/>
            <person name="Aaliyah Providence"/>
            <person name="Felix Shaw"/>
            <person name="David Swarbreck"/>
            <person name="Chris Watkins"/>
            <person name="Ann M. McCartney"/>
            <person name="Giulio Formenti"/>
            <person name="Alice Mouton"/>
            <person name="Noel Vella"/>
            <person name="Bjorn M von Reumont"/>
            <person name="Adriana Vella"/>
            <person name="Wilfried Haerty"/>
        </authorList>
    </citation>
    <scope>NUCLEOTIDE SEQUENCE [LARGE SCALE GENOMIC DNA]</scope>
</reference>
<accession>A0ABP1N474</accession>
<proteinExistence type="predicted"/>
<gene>
    <name evidence="1" type="ORF">XYLVIOL_LOCUS1806</name>
</gene>
<sequence length="278" mass="31099">MLAVRTFNTIRSSLSRSYTASAKLIEVTHDDAGIATVSMARPPSNSLNKELLNALNTSLIDIQKQKYKGIILTSSLPTIFSAGLDIMEMCNKTEEQLTEFWQALQDAWLTLYNVDIPIAAAINGFSPAGGCLLALSCEYRVFVEGKYNIGLNETQLGLAAPEWFQTLYVEALGPRRAELALLRGTLFNPKEALEIGLVDELASDKENALKRCKDYITGFKNVPFEGRQKTKVDLRKRNSLWLKVNKSVDLKHFLTWVQLPQVQAGLDLYIKNLKKAKK</sequence>
<dbReference type="Proteomes" id="UP001642520">
    <property type="component" value="Unassembled WGS sequence"/>
</dbReference>
<comment type="caution">
    <text evidence="1">The sequence shown here is derived from an EMBL/GenBank/DDBJ whole genome shotgun (WGS) entry which is preliminary data.</text>
</comment>
<evidence type="ECO:0008006" key="3">
    <source>
        <dbReference type="Google" id="ProtNLM"/>
    </source>
</evidence>
<dbReference type="InterPro" id="IPR001753">
    <property type="entry name" value="Enoyl-CoA_hydra/iso"/>
</dbReference>
<dbReference type="Gene3D" id="3.90.226.10">
    <property type="entry name" value="2-enoyl-CoA Hydratase, Chain A, domain 1"/>
    <property type="match status" value="1"/>
</dbReference>
<dbReference type="InterPro" id="IPR029045">
    <property type="entry name" value="ClpP/crotonase-like_dom_sf"/>
</dbReference>